<comment type="caution">
    <text evidence="1">The sequence shown here is derived from an EMBL/GenBank/DDBJ whole genome shotgun (WGS) entry which is preliminary data.</text>
</comment>
<reference evidence="1" key="1">
    <citation type="submission" date="2021-03" db="EMBL/GenBank/DDBJ databases">
        <title>Acinetobacter spp. whole-genome sequenced from Terengganu.</title>
        <authorList>
            <person name="Mohd Rani F."/>
        </authorList>
    </citation>
    <scope>NUCLEOTIDE SEQUENCE</scope>
    <source>
        <strain evidence="1">AC1502</strain>
    </source>
</reference>
<evidence type="ECO:0000313" key="2">
    <source>
        <dbReference type="Proteomes" id="UP000670925"/>
    </source>
</evidence>
<dbReference type="EMBL" id="JAGFOT010000020">
    <property type="protein sequence ID" value="MBO3659423.1"/>
    <property type="molecule type" value="Genomic_DNA"/>
</dbReference>
<evidence type="ECO:0000313" key="1">
    <source>
        <dbReference type="EMBL" id="MBO3659423.1"/>
    </source>
</evidence>
<organism evidence="1 2">
    <name type="scientific">Acinetobacter haemolyticus</name>
    <dbReference type="NCBI Taxonomy" id="29430"/>
    <lineage>
        <taxon>Bacteria</taxon>
        <taxon>Pseudomonadati</taxon>
        <taxon>Pseudomonadota</taxon>
        <taxon>Gammaproteobacteria</taxon>
        <taxon>Moraxellales</taxon>
        <taxon>Moraxellaceae</taxon>
        <taxon>Acinetobacter</taxon>
    </lineage>
</organism>
<accession>A0AAW4JA61</accession>
<dbReference type="RefSeq" id="WP_208464808.1">
    <property type="nucleotide sequence ID" value="NZ_JAGFOT010000020.1"/>
</dbReference>
<name>A0AAW4JA61_ACIHA</name>
<protein>
    <submittedName>
        <fullName evidence="1">Uncharacterized protein</fullName>
    </submittedName>
</protein>
<gene>
    <name evidence="1" type="ORF">J5N55_15210</name>
</gene>
<dbReference type="AlphaFoldDB" id="A0AAW4JA61"/>
<proteinExistence type="predicted"/>
<sequence length="307" mass="36732">MPSFYEKNSYNIDEILYLWHAFGYPKYQDKFPITEQELILSIEPKVKIHDDEHAKNRLIRITKDSINDNVVNSELFEWLNYQDIKTLIYCWHYIVFRMPKYRNSDFFNLSNKTFFIDFDEHCYIRPTQPTEETFTLPIFIKYDLIKTIKYLINTHFLEINKKINFTLSLHAIVLNKIQSKKDTSWIDQNDELQINWIKNYLLKSKLLDTSLSIIMDNDLSLIETCIDLLELKLVPSDKTLFIMKMKKSWSQYKSRAANKFKKNYHLPLTIEAKKQLSKLAELDNKKESDVLIALINKEASARRIEKY</sequence>
<dbReference type="Proteomes" id="UP000670925">
    <property type="component" value="Unassembled WGS sequence"/>
</dbReference>